<dbReference type="InterPro" id="IPR001387">
    <property type="entry name" value="Cro/C1-type_HTH"/>
</dbReference>
<feature type="repeat" description="TPR" evidence="6">
    <location>
        <begin position="149"/>
        <end position="182"/>
    </location>
</feature>
<organism evidence="9 10">
    <name type="scientific">Scopulibacillus darangshiensis</name>
    <dbReference type="NCBI Taxonomy" id="442528"/>
    <lineage>
        <taxon>Bacteria</taxon>
        <taxon>Bacillati</taxon>
        <taxon>Bacillota</taxon>
        <taxon>Bacilli</taxon>
        <taxon>Bacillales</taxon>
        <taxon>Sporolactobacillaceae</taxon>
        <taxon>Scopulibacillus</taxon>
    </lineage>
</organism>
<dbReference type="SUPFAM" id="SSF47413">
    <property type="entry name" value="lambda repressor-like DNA-binding domains"/>
    <property type="match status" value="1"/>
</dbReference>
<comment type="caution">
    <text evidence="9">The sequence shown here is derived from an EMBL/GenBank/DDBJ whole genome shotgun (WGS) entry which is preliminary data.</text>
</comment>
<feature type="domain" description="HTH cro/C1-type" evidence="8">
    <location>
        <begin position="7"/>
        <end position="60"/>
    </location>
</feature>
<feature type="region of interest" description="Disordered" evidence="7">
    <location>
        <begin position="422"/>
        <end position="441"/>
    </location>
</feature>
<dbReference type="RefSeq" id="WP_165886870.1">
    <property type="nucleotide sequence ID" value="NZ_SLXK01000008.1"/>
</dbReference>
<dbReference type="InterPro" id="IPR011990">
    <property type="entry name" value="TPR-like_helical_dom_sf"/>
</dbReference>
<dbReference type="GO" id="GO:0005737">
    <property type="term" value="C:cytoplasm"/>
    <property type="evidence" value="ECO:0007669"/>
    <property type="project" value="UniProtKB-SubCell"/>
</dbReference>
<dbReference type="EMBL" id="SLXK01000008">
    <property type="protein sequence ID" value="TCP29821.1"/>
    <property type="molecule type" value="Genomic_DNA"/>
</dbReference>
<dbReference type="AlphaFoldDB" id="A0A4R2P756"/>
<evidence type="ECO:0000256" key="2">
    <source>
        <dbReference type="ARBA" id="ARBA00022490"/>
    </source>
</evidence>
<dbReference type="SMART" id="SM00028">
    <property type="entry name" value="TPR"/>
    <property type="match status" value="6"/>
</dbReference>
<keyword evidence="4 6" id="KW-0802">TPR repeat</keyword>
<evidence type="ECO:0000313" key="10">
    <source>
        <dbReference type="Proteomes" id="UP000295416"/>
    </source>
</evidence>
<dbReference type="CDD" id="cd00093">
    <property type="entry name" value="HTH_XRE"/>
    <property type="match status" value="1"/>
</dbReference>
<evidence type="ECO:0000256" key="3">
    <source>
        <dbReference type="ARBA" id="ARBA00022737"/>
    </source>
</evidence>
<reference evidence="9 10" key="1">
    <citation type="submission" date="2019-03" db="EMBL/GenBank/DDBJ databases">
        <title>Genomic Encyclopedia of Type Strains, Phase IV (KMG-IV): sequencing the most valuable type-strain genomes for metagenomic binning, comparative biology and taxonomic classification.</title>
        <authorList>
            <person name="Goeker M."/>
        </authorList>
    </citation>
    <scope>NUCLEOTIDE SEQUENCE [LARGE SCALE GENOMIC DNA]</scope>
    <source>
        <strain evidence="9 10">DSM 19377</strain>
    </source>
</reference>
<evidence type="ECO:0000256" key="6">
    <source>
        <dbReference type="PROSITE-ProRule" id="PRU00339"/>
    </source>
</evidence>
<dbReference type="SUPFAM" id="SSF48452">
    <property type="entry name" value="TPR-like"/>
    <property type="match status" value="2"/>
</dbReference>
<dbReference type="SMART" id="SM00530">
    <property type="entry name" value="HTH_XRE"/>
    <property type="match status" value="1"/>
</dbReference>
<dbReference type="Gene3D" id="1.10.260.40">
    <property type="entry name" value="lambda repressor-like DNA-binding domains"/>
    <property type="match status" value="1"/>
</dbReference>
<dbReference type="GO" id="GO:0003677">
    <property type="term" value="F:DNA binding"/>
    <property type="evidence" value="ECO:0007669"/>
    <property type="project" value="InterPro"/>
</dbReference>
<dbReference type="PANTHER" id="PTHR46630">
    <property type="entry name" value="TETRATRICOPEPTIDE REPEAT PROTEIN 29"/>
    <property type="match status" value="1"/>
</dbReference>
<dbReference type="Proteomes" id="UP000295416">
    <property type="component" value="Unassembled WGS sequence"/>
</dbReference>
<evidence type="ECO:0000256" key="7">
    <source>
        <dbReference type="SAM" id="MobiDB-lite"/>
    </source>
</evidence>
<keyword evidence="2" id="KW-0963">Cytoplasm</keyword>
<protein>
    <submittedName>
        <fullName evidence="9">Soluble NSF attachment protein (SNAP)-like</fullName>
    </submittedName>
</protein>
<dbReference type="Pfam" id="PF01381">
    <property type="entry name" value="HTH_3"/>
    <property type="match status" value="1"/>
</dbReference>
<dbReference type="PROSITE" id="PS50943">
    <property type="entry name" value="HTH_CROC1"/>
    <property type="match status" value="1"/>
</dbReference>
<comment type="similarity">
    <text evidence="5">Belongs to the Rap family.</text>
</comment>
<evidence type="ECO:0000256" key="4">
    <source>
        <dbReference type="ARBA" id="ARBA00022803"/>
    </source>
</evidence>
<proteinExistence type="inferred from homology"/>
<evidence type="ECO:0000313" key="9">
    <source>
        <dbReference type="EMBL" id="TCP29821.1"/>
    </source>
</evidence>
<accession>A0A4R2P756</accession>
<gene>
    <name evidence="9" type="ORF">EV207_108113</name>
</gene>
<dbReference type="InterPro" id="IPR019734">
    <property type="entry name" value="TPR_rpt"/>
</dbReference>
<evidence type="ECO:0000256" key="5">
    <source>
        <dbReference type="ARBA" id="ARBA00038253"/>
    </source>
</evidence>
<comment type="subcellular location">
    <subcellularLocation>
        <location evidence="1">Cytoplasm</location>
    </subcellularLocation>
</comment>
<evidence type="ECO:0000256" key="1">
    <source>
        <dbReference type="ARBA" id="ARBA00004496"/>
    </source>
</evidence>
<keyword evidence="3" id="KW-0677">Repeat</keyword>
<dbReference type="Gene3D" id="1.25.40.10">
    <property type="entry name" value="Tetratricopeptide repeat domain"/>
    <property type="match status" value="2"/>
</dbReference>
<dbReference type="PANTHER" id="PTHR46630:SF1">
    <property type="entry name" value="TETRATRICOPEPTIDE REPEAT PROTEIN 29"/>
    <property type="match status" value="1"/>
</dbReference>
<sequence length="441" mass="49734">MTIGQEIKKRRKELGLTLEQAAGNFMSISQLSNIENNKTSLSPQTWSYLKRTLQIEFDLLAAKEIEDELNYLSEKAKTLSTAGLVDQAIDTYQMILIKSAEGFLIEPQADAYLALGELFLIKKMGKEAVAAFLKAAEFYEALQDNDNRGHSVMKIGVTYFNQGKYRQAINHFDTALNIVANSLQRSIKGCLFYNLASTYYKIKDVDRAASYCERALLHLTQNEPRYLIGTYNLQAILYAKMNMPFTAKDKLTQAKSLAESIQDSALIAKSLHNIGFIESQLKHFDNAAKYLSLSLEIKKANKNELGILRTQLAVSSLHFRNGDISQAVDTLNQALASARKKHYISEEIACLNLLRHIYLKRGEETLYLDHTFKALSLAESLNAVNLQIDILHDLAEFYLSKSNIKAYYNTLDECFKLQRKYESDGDDTDGEHPLYPAAGAD</sequence>
<evidence type="ECO:0000259" key="8">
    <source>
        <dbReference type="PROSITE" id="PS50943"/>
    </source>
</evidence>
<dbReference type="Pfam" id="PF13424">
    <property type="entry name" value="TPR_12"/>
    <property type="match status" value="1"/>
</dbReference>
<dbReference type="PROSITE" id="PS50005">
    <property type="entry name" value="TPR"/>
    <property type="match status" value="1"/>
</dbReference>
<name>A0A4R2P756_9BACL</name>
<dbReference type="InterPro" id="IPR051476">
    <property type="entry name" value="Bac_ResReg_Asp_Phosphatase"/>
</dbReference>
<dbReference type="Pfam" id="PF14938">
    <property type="entry name" value="SNAP"/>
    <property type="match status" value="1"/>
</dbReference>
<keyword evidence="10" id="KW-1185">Reference proteome</keyword>
<dbReference type="InterPro" id="IPR010982">
    <property type="entry name" value="Lambda_DNA-bd_dom_sf"/>
</dbReference>